<keyword evidence="8" id="KW-0464">Manganese</keyword>
<name>A0A7T4A062_9MICO</name>
<dbReference type="EC" id="1.1.1.83" evidence="4"/>
<evidence type="ECO:0000256" key="3">
    <source>
        <dbReference type="ARBA" id="ARBA00007769"/>
    </source>
</evidence>
<keyword evidence="6 11" id="KW-0560">Oxidoreductase</keyword>
<evidence type="ECO:0000256" key="9">
    <source>
        <dbReference type="ARBA" id="ARBA00049301"/>
    </source>
</evidence>
<dbReference type="PANTHER" id="PTHR43275:SF1">
    <property type="entry name" value="D-MALATE DEHYDROGENASE [DECARBOXYLATING]"/>
    <property type="match status" value="1"/>
</dbReference>
<dbReference type="GO" id="GO:0046553">
    <property type="term" value="F:D-malate dehydrogenase (decarboxylating) (NAD+) activity"/>
    <property type="evidence" value="ECO:0007669"/>
    <property type="project" value="UniProtKB-EC"/>
</dbReference>
<dbReference type="AlphaFoldDB" id="A0A7T4A062"/>
<dbReference type="GO" id="GO:0051287">
    <property type="term" value="F:NAD binding"/>
    <property type="evidence" value="ECO:0007669"/>
    <property type="project" value="InterPro"/>
</dbReference>
<evidence type="ECO:0000256" key="6">
    <source>
        <dbReference type="ARBA" id="ARBA00023002"/>
    </source>
</evidence>
<evidence type="ECO:0000256" key="4">
    <source>
        <dbReference type="ARBA" id="ARBA00013126"/>
    </source>
</evidence>
<protein>
    <recommendedName>
        <fullName evidence="4">D-malate dehydrogenase (decarboxylating)</fullName>
        <ecNumber evidence="4">1.1.1.83</ecNumber>
    </recommendedName>
</protein>
<keyword evidence="7" id="KW-0520">NAD</keyword>
<dbReference type="InterPro" id="IPR024084">
    <property type="entry name" value="IsoPropMal-DH-like_dom"/>
</dbReference>
<comment type="cofactor">
    <cofactor evidence="2">
        <name>Mg(2+)</name>
        <dbReference type="ChEBI" id="CHEBI:18420"/>
    </cofactor>
</comment>
<dbReference type="NCBIfam" id="TIGR02089">
    <property type="entry name" value="TTC"/>
    <property type="match status" value="1"/>
</dbReference>
<reference evidence="11 12" key="1">
    <citation type="submission" date="2020-12" db="EMBL/GenBank/DDBJ databases">
        <title>FDA dAtabase for Regulatory Grade micrObial Sequences (FDA-ARGOS): Supporting development and validation of Infectious Disease Dx tests.</title>
        <authorList>
            <person name="Sproer C."/>
            <person name="Gronow S."/>
            <person name="Severitt S."/>
            <person name="Schroder I."/>
            <person name="Tallon L."/>
            <person name="Sadzewicz L."/>
            <person name="Zhao X."/>
            <person name="Boylan J."/>
            <person name="Ott S."/>
            <person name="Bowen H."/>
            <person name="Vavikolanu K."/>
            <person name="Mehta A."/>
            <person name="Aluvathingal J."/>
            <person name="Nadendla S."/>
            <person name="Lowell S."/>
            <person name="Myers T."/>
            <person name="Yan Y."/>
            <person name="Sichtig H."/>
        </authorList>
    </citation>
    <scope>NUCLEOTIDE SEQUENCE [LARGE SCALE GENOMIC DNA]</scope>
    <source>
        <strain evidence="11 12">FDAARGOS_990</strain>
    </source>
</reference>
<dbReference type="PROSITE" id="PS00470">
    <property type="entry name" value="IDH_IMDH"/>
    <property type="match status" value="1"/>
</dbReference>
<accession>A0A7T4A062</accession>
<dbReference type="InterPro" id="IPR050501">
    <property type="entry name" value="ICDH/IPMDH"/>
</dbReference>
<sequence>MTDTQTFSIASIPGDGIGGEVVAAGLRVLDTVAKLSDGAIAFDITEYPWSSEHYLEHGHYIPAGGLDELQKHDAIYFGAVGSADVPDHTSLWGLRLAITQPFDQWANIRPVTFLPGVESPLRKADDTELDWIVVRENSEGEYAGMGGRNLSGRGPGNEVALQTSLHTEKGTERIIRFAFDLARTRPVKKVSSVTKSNAQQYGMVLWDEVFARVAEDYPDVATESVLVDAMSAKFVLRPEELSVVVASNLHADILSDLGSALAGSLGLAASANLNPERRHPSMFEPVHGSAPDIAGQGVANPIGAISSAALMLDHLGRPAEADAVRHAVENVTEARILPRDLGGSANTIEMTEAIVAQLEAIHAEAAAPMPTP</sequence>
<proteinExistence type="inferred from homology"/>
<dbReference type="EMBL" id="CP065989">
    <property type="protein sequence ID" value="QQB14868.1"/>
    <property type="molecule type" value="Genomic_DNA"/>
</dbReference>
<evidence type="ECO:0000259" key="10">
    <source>
        <dbReference type="SMART" id="SM01329"/>
    </source>
</evidence>
<comment type="cofactor">
    <cofactor evidence="1">
        <name>Mn(2+)</name>
        <dbReference type="ChEBI" id="CHEBI:29035"/>
    </cofactor>
</comment>
<comment type="similarity">
    <text evidence="3">Belongs to the isocitrate and isopropylmalate dehydrogenases family.</text>
</comment>
<gene>
    <name evidence="11" type="ORF">I6H47_02490</name>
</gene>
<dbReference type="RefSeq" id="WP_198499913.1">
    <property type="nucleotide sequence ID" value="NZ_CP065989.1"/>
</dbReference>
<organism evidence="11 12">
    <name type="scientific">Brevibacterium casei</name>
    <dbReference type="NCBI Taxonomy" id="33889"/>
    <lineage>
        <taxon>Bacteria</taxon>
        <taxon>Bacillati</taxon>
        <taxon>Actinomycetota</taxon>
        <taxon>Actinomycetes</taxon>
        <taxon>Micrococcales</taxon>
        <taxon>Brevibacteriaceae</taxon>
        <taxon>Brevibacterium</taxon>
    </lineage>
</organism>
<evidence type="ECO:0000313" key="12">
    <source>
        <dbReference type="Proteomes" id="UP000595374"/>
    </source>
</evidence>
<evidence type="ECO:0000256" key="5">
    <source>
        <dbReference type="ARBA" id="ARBA00022723"/>
    </source>
</evidence>
<dbReference type="SMART" id="SM01329">
    <property type="entry name" value="Iso_dh"/>
    <property type="match status" value="1"/>
</dbReference>
<evidence type="ECO:0000256" key="8">
    <source>
        <dbReference type="ARBA" id="ARBA00023211"/>
    </source>
</evidence>
<dbReference type="Proteomes" id="UP000595374">
    <property type="component" value="Chromosome"/>
</dbReference>
<evidence type="ECO:0000256" key="1">
    <source>
        <dbReference type="ARBA" id="ARBA00001936"/>
    </source>
</evidence>
<feature type="domain" description="Isopropylmalate dehydrogenase-like" evidence="10">
    <location>
        <begin position="8"/>
        <end position="354"/>
    </location>
</feature>
<evidence type="ECO:0000313" key="11">
    <source>
        <dbReference type="EMBL" id="QQB14868.1"/>
    </source>
</evidence>
<dbReference type="PANTHER" id="PTHR43275">
    <property type="entry name" value="D-MALATE DEHYDROGENASE [DECARBOXYLATING]"/>
    <property type="match status" value="1"/>
</dbReference>
<dbReference type="GO" id="GO:0000287">
    <property type="term" value="F:magnesium ion binding"/>
    <property type="evidence" value="ECO:0007669"/>
    <property type="project" value="InterPro"/>
</dbReference>
<evidence type="ECO:0000256" key="2">
    <source>
        <dbReference type="ARBA" id="ARBA00001946"/>
    </source>
</evidence>
<dbReference type="SUPFAM" id="SSF53659">
    <property type="entry name" value="Isocitrate/Isopropylmalate dehydrogenase-like"/>
    <property type="match status" value="1"/>
</dbReference>
<dbReference type="Gene3D" id="3.40.718.10">
    <property type="entry name" value="Isopropylmalate Dehydrogenase"/>
    <property type="match status" value="1"/>
</dbReference>
<dbReference type="Pfam" id="PF00180">
    <property type="entry name" value="Iso_dh"/>
    <property type="match status" value="1"/>
</dbReference>
<evidence type="ECO:0000256" key="7">
    <source>
        <dbReference type="ARBA" id="ARBA00023027"/>
    </source>
</evidence>
<dbReference type="InterPro" id="IPR019818">
    <property type="entry name" value="IsoCit/isopropylmalate_DH_CS"/>
</dbReference>
<keyword evidence="5" id="KW-0479">Metal-binding</keyword>
<comment type="catalytic activity">
    <reaction evidence="9">
        <text>(R)-malate + NAD(+) = pyruvate + CO2 + NADH</text>
        <dbReference type="Rhea" id="RHEA:18365"/>
        <dbReference type="ChEBI" id="CHEBI:15361"/>
        <dbReference type="ChEBI" id="CHEBI:15588"/>
        <dbReference type="ChEBI" id="CHEBI:16526"/>
        <dbReference type="ChEBI" id="CHEBI:57540"/>
        <dbReference type="ChEBI" id="CHEBI:57945"/>
        <dbReference type="EC" id="1.1.1.83"/>
    </reaction>
</comment>
<dbReference type="InterPro" id="IPR011829">
    <property type="entry name" value="TTC_DH"/>
</dbReference>